<dbReference type="AlphaFoldDB" id="A0A9D0Z4Q2"/>
<sequence length="738" mass="81398">MKIMHLISGGDVGGAKTHVLSLLQGLGRTETVRLVCFLEGPFAQEAREMGIDTRVLTQGNLFAVVNTLAHMIRDEGFEIVHCHGSRANLLGILLRRKVSVPMVTTVHSDYRLDYLGRPFHRLTYGTINTICVRRIPYHIGVSDAMADLLISRGFDPQTMFAIYNGVDFTPVTPKLTRAAYFESIGLQAGEEDVVFGIAARLSAVKDVATLIRGFGRACEQTQHIRLVIAGDGEQREMLENLVRQCCPAGTYVFAGWVDDTDSFYNAIDVNTLTSLSETFPYALTEGARMHCATIASRVGGVPLLIQDGVCGLLFEPQNFEQLAKHMAAVAEDDALRHRLGEALYRRASEHFSVDATVSRQREIYRILLRRAARPRGKRDGVLICGAYGKGNAGDDSILEAILQQMRAIDPDVPVYVLSRNPKETRLRYRVGAIHTFDFLGFLRRMGKTKLYLNGGGSLIQDVTSTRSLQYYLMNIAWAKKRGNRVLMYGCGIGPVSSPGNRRAAGRIIDKYVDAITLRESHSARELQDMGVTHPKITVTADPALLLDPAPAEDVEAFLAAQGLDPARKHLLFVLRPWPGFEEKMPLFARAAEEYYETRGLVPVFFALEPRRDLPVAEATAALVSCPHHVIAAPHDGHLIVGMMGKMEAVVSMRLHALIFAAGLGVPLVGVVYDPKVSGFLDYLQETRYLDLETVAEDTVSALIDDALAQGVNGYSARRLRALAEENEQAARRLLEEAP</sequence>
<evidence type="ECO:0000259" key="3">
    <source>
        <dbReference type="Pfam" id="PF13439"/>
    </source>
</evidence>
<dbReference type="Pfam" id="PF00534">
    <property type="entry name" value="Glycos_transf_1"/>
    <property type="match status" value="1"/>
</dbReference>
<proteinExistence type="predicted"/>
<dbReference type="PANTHER" id="PTHR36836:SF1">
    <property type="entry name" value="COLANIC ACID BIOSYNTHESIS PROTEIN WCAK"/>
    <property type="match status" value="1"/>
</dbReference>
<dbReference type="EMBL" id="DVFN01000034">
    <property type="protein sequence ID" value="HIQ69191.1"/>
    <property type="molecule type" value="Genomic_DNA"/>
</dbReference>
<dbReference type="Proteomes" id="UP000886874">
    <property type="component" value="Unassembled WGS sequence"/>
</dbReference>
<name>A0A9D0Z4Q2_9FIRM</name>
<reference evidence="4" key="1">
    <citation type="submission" date="2020-10" db="EMBL/GenBank/DDBJ databases">
        <authorList>
            <person name="Gilroy R."/>
        </authorList>
    </citation>
    <scope>NUCLEOTIDE SEQUENCE</scope>
    <source>
        <strain evidence="4">ChiSjej2B20-13462</strain>
    </source>
</reference>
<comment type="caution">
    <text evidence="4">The sequence shown here is derived from an EMBL/GenBank/DDBJ whole genome shotgun (WGS) entry which is preliminary data.</text>
</comment>
<dbReference type="SUPFAM" id="SSF53756">
    <property type="entry name" value="UDP-Glycosyltransferase/glycogen phosphorylase"/>
    <property type="match status" value="2"/>
</dbReference>
<keyword evidence="4" id="KW-0808">Transferase</keyword>
<gene>
    <name evidence="4" type="primary">csaB</name>
    <name evidence="4" type="ORF">IAA67_02515</name>
</gene>
<accession>A0A9D0Z4Q2</accession>
<dbReference type="NCBIfam" id="TIGR03609">
    <property type="entry name" value="S_layer_CsaB"/>
    <property type="match status" value="1"/>
</dbReference>
<reference evidence="4" key="2">
    <citation type="journal article" date="2021" name="PeerJ">
        <title>Extensive microbial diversity within the chicken gut microbiome revealed by metagenomics and culture.</title>
        <authorList>
            <person name="Gilroy R."/>
            <person name="Ravi A."/>
            <person name="Getino M."/>
            <person name="Pursley I."/>
            <person name="Horton D.L."/>
            <person name="Alikhan N.F."/>
            <person name="Baker D."/>
            <person name="Gharbi K."/>
            <person name="Hall N."/>
            <person name="Watson M."/>
            <person name="Adriaenssens E.M."/>
            <person name="Foster-Nyarko E."/>
            <person name="Jarju S."/>
            <person name="Secka A."/>
            <person name="Antonio M."/>
            <person name="Oren A."/>
            <person name="Chaudhuri R.R."/>
            <person name="La Ragione R."/>
            <person name="Hildebrand F."/>
            <person name="Pallen M.J."/>
        </authorList>
    </citation>
    <scope>NUCLEOTIDE SEQUENCE</scope>
    <source>
        <strain evidence="4">ChiSjej2B20-13462</strain>
    </source>
</reference>
<organism evidence="4 5">
    <name type="scientific">Candidatus Avoscillospira stercorigallinarum</name>
    <dbReference type="NCBI Taxonomy" id="2840708"/>
    <lineage>
        <taxon>Bacteria</taxon>
        <taxon>Bacillati</taxon>
        <taxon>Bacillota</taxon>
        <taxon>Clostridia</taxon>
        <taxon>Eubacteriales</taxon>
        <taxon>Oscillospiraceae</taxon>
        <taxon>Oscillospiraceae incertae sedis</taxon>
        <taxon>Candidatus Avoscillospira</taxon>
    </lineage>
</organism>
<feature type="domain" description="Glycosyl transferase family 1" evidence="1">
    <location>
        <begin position="189"/>
        <end position="344"/>
    </location>
</feature>
<dbReference type="InterPro" id="IPR001296">
    <property type="entry name" value="Glyco_trans_1"/>
</dbReference>
<dbReference type="Pfam" id="PF13439">
    <property type="entry name" value="Glyco_transf_4"/>
    <property type="match status" value="1"/>
</dbReference>
<feature type="domain" description="Glycosyltransferase subfamily 4-like N-terminal" evidence="3">
    <location>
        <begin position="12"/>
        <end position="167"/>
    </location>
</feature>
<evidence type="ECO:0000259" key="2">
    <source>
        <dbReference type="Pfam" id="PF04230"/>
    </source>
</evidence>
<feature type="domain" description="Polysaccharide pyruvyl transferase" evidence="2">
    <location>
        <begin position="391"/>
        <end position="674"/>
    </location>
</feature>
<dbReference type="InterPro" id="IPR019896">
    <property type="entry name" value="Polysacch_pyruvyl_Trfase_CsaB"/>
</dbReference>
<dbReference type="InterPro" id="IPR007345">
    <property type="entry name" value="Polysacch_pyruvyl_Trfase"/>
</dbReference>
<evidence type="ECO:0000313" key="5">
    <source>
        <dbReference type="Proteomes" id="UP000886874"/>
    </source>
</evidence>
<dbReference type="InterPro" id="IPR028098">
    <property type="entry name" value="Glyco_trans_4-like_N"/>
</dbReference>
<protein>
    <submittedName>
        <fullName evidence="4">Polysaccharide pyruvyl transferase CsaB</fullName>
    </submittedName>
</protein>
<evidence type="ECO:0000313" key="4">
    <source>
        <dbReference type="EMBL" id="HIQ69191.1"/>
    </source>
</evidence>
<dbReference type="Gene3D" id="3.40.50.2000">
    <property type="entry name" value="Glycogen Phosphorylase B"/>
    <property type="match status" value="2"/>
</dbReference>
<dbReference type="GO" id="GO:0016757">
    <property type="term" value="F:glycosyltransferase activity"/>
    <property type="evidence" value="ECO:0007669"/>
    <property type="project" value="InterPro"/>
</dbReference>
<dbReference type="Pfam" id="PF04230">
    <property type="entry name" value="PS_pyruv_trans"/>
    <property type="match status" value="1"/>
</dbReference>
<evidence type="ECO:0000259" key="1">
    <source>
        <dbReference type="Pfam" id="PF00534"/>
    </source>
</evidence>
<dbReference type="PANTHER" id="PTHR36836">
    <property type="entry name" value="COLANIC ACID BIOSYNTHESIS PROTEIN WCAK"/>
    <property type="match status" value="1"/>
</dbReference>